<organism evidence="1 2">
    <name type="scientific">Palleronia aestuarii</name>
    <dbReference type="NCBI Taxonomy" id="568105"/>
    <lineage>
        <taxon>Bacteria</taxon>
        <taxon>Pseudomonadati</taxon>
        <taxon>Pseudomonadota</taxon>
        <taxon>Alphaproteobacteria</taxon>
        <taxon>Rhodobacterales</taxon>
        <taxon>Roseobacteraceae</taxon>
        <taxon>Palleronia</taxon>
    </lineage>
</organism>
<comment type="caution">
    <text evidence="1">The sequence shown here is derived from an EMBL/GenBank/DDBJ whole genome shotgun (WGS) entry which is preliminary data.</text>
</comment>
<protein>
    <submittedName>
        <fullName evidence="1">Uncharacterized protein</fullName>
    </submittedName>
</protein>
<proteinExistence type="predicted"/>
<evidence type="ECO:0000313" key="1">
    <source>
        <dbReference type="EMBL" id="PZX12888.1"/>
    </source>
</evidence>
<dbReference type="EMBL" id="QKZL01000021">
    <property type="protein sequence ID" value="PZX12888.1"/>
    <property type="molecule type" value="Genomic_DNA"/>
</dbReference>
<gene>
    <name evidence="1" type="ORF">LX81_03439</name>
</gene>
<sequence>MVGAIAGDAPRRADHREGLRWRIGWRRALVRSGSDAIVSTITANALWRFLDPFAVAPVRGQEPLG</sequence>
<evidence type="ECO:0000313" key="2">
    <source>
        <dbReference type="Proteomes" id="UP000248916"/>
    </source>
</evidence>
<keyword evidence="2" id="KW-1185">Reference proteome</keyword>
<name>A0A2W7MY12_9RHOB</name>
<dbReference type="AlphaFoldDB" id="A0A2W7MY12"/>
<reference evidence="1 2" key="1">
    <citation type="submission" date="2018-06" db="EMBL/GenBank/DDBJ databases">
        <title>Genomic Encyclopedia of Archaeal and Bacterial Type Strains, Phase II (KMG-II): from individual species to whole genera.</title>
        <authorList>
            <person name="Goeker M."/>
        </authorList>
    </citation>
    <scope>NUCLEOTIDE SEQUENCE [LARGE SCALE GENOMIC DNA]</scope>
    <source>
        <strain evidence="1 2">DSM 22009</strain>
    </source>
</reference>
<dbReference type="Proteomes" id="UP000248916">
    <property type="component" value="Unassembled WGS sequence"/>
</dbReference>
<accession>A0A2W7MY12</accession>